<keyword evidence="4" id="KW-1185">Reference proteome</keyword>
<dbReference type="InterPro" id="IPR014907">
    <property type="entry name" value="BT4734-like_N"/>
</dbReference>
<evidence type="ECO:0000313" key="4">
    <source>
        <dbReference type="Proteomes" id="UP000719267"/>
    </source>
</evidence>
<dbReference type="RefSeq" id="WP_219038699.1">
    <property type="nucleotide sequence ID" value="NZ_JAHWDF010000001.1"/>
</dbReference>
<dbReference type="EMBL" id="JAHWDF010000001">
    <property type="protein sequence ID" value="MBW2960417.1"/>
    <property type="molecule type" value="Genomic_DNA"/>
</dbReference>
<comment type="caution">
    <text evidence="3">The sequence shown here is derived from an EMBL/GenBank/DDBJ whole genome shotgun (WGS) entry which is preliminary data.</text>
</comment>
<dbReference type="Pfam" id="PF13148">
    <property type="entry name" value="DUF3987"/>
    <property type="match status" value="1"/>
</dbReference>
<proteinExistence type="predicted"/>
<dbReference type="InterPro" id="IPR014819">
    <property type="entry name" value="PriCT_2"/>
</dbReference>
<dbReference type="InterPro" id="IPR025048">
    <property type="entry name" value="DUF3987"/>
</dbReference>
<accession>A0ABS6VXV3</accession>
<feature type="domain" description="BT4734-like N-terminal" evidence="2">
    <location>
        <begin position="55"/>
        <end position="174"/>
    </location>
</feature>
<reference evidence="3 4" key="1">
    <citation type="submission" date="2021-07" db="EMBL/GenBank/DDBJ databases">
        <title>Mesonia aestuariivivens sp. nov., isolated from a tidal flat.</title>
        <authorList>
            <person name="Kim Y.-O."/>
            <person name="Yoon J.-H."/>
        </authorList>
    </citation>
    <scope>NUCLEOTIDE SEQUENCE [LARGE SCALE GENOMIC DNA]</scope>
    <source>
        <strain evidence="3 4">JHPTF-M18</strain>
    </source>
</reference>
<dbReference type="Pfam" id="PF08800">
    <property type="entry name" value="BT4734-like_N"/>
    <property type="match status" value="1"/>
</dbReference>
<name>A0ABS6VXV3_9FLAO</name>
<feature type="domain" description="Primase C-terminal 2" evidence="1">
    <location>
        <begin position="215"/>
        <end position="288"/>
    </location>
</feature>
<dbReference type="Pfam" id="PF08707">
    <property type="entry name" value="PriCT_2"/>
    <property type="match status" value="1"/>
</dbReference>
<evidence type="ECO:0000313" key="3">
    <source>
        <dbReference type="EMBL" id="MBW2960417.1"/>
    </source>
</evidence>
<protein>
    <submittedName>
        <fullName evidence="3">DUF3987 domain-containing protein</fullName>
    </submittedName>
</protein>
<evidence type="ECO:0000259" key="1">
    <source>
        <dbReference type="Pfam" id="PF08707"/>
    </source>
</evidence>
<sequence length="736" mass="85173">MSKAAVSIINGFYTVSENVSIQSVLESIKSDEFKSKVESLRATLKLEGKPAYKKAKKSLLAFTPSGTFNPTRSEINLEAYNQYIIIDFDNIKDKEQLQHSVERANDSVYTYASFITPSDEGFKILVKTDTSAENHKVAFEQVSKYYGELLNLKVDPSGKDVCRLCFFSYDPNLYQNINSEIFKINLKMKTKSEVNYVYTETKTENKTKVEAYLQLIEEFQTDITEVYQDWVNIGFALADEFGEEGRDYYQTLSQFHDNYSEAECNKQFSECLRSKRGEITIASFYYIAHQYNIRLENEIEAPNKLPNFPSSLVPKLPKFLQRVLENARSEIENDIFLLSSLTSISACLENVVGIYDGHKIYSNLYLFITGKASSGKGKIKYAKEIVNPVHQLLRTESKKAKESYQKDLKEFDKEKILEKPKAPIEKMLFLPANNSSSGMFQLLENNEGKGLIFETEADTLTGTFKQDYGDYSDGFRKAFQHETISYYRKTDSEYVEIKKPKLSTVLTGTPKQVFSLFPNAENGLFSRFMFYKMEAKTQWIDVFSSSANKNSEDDFKELGEEFLTYYKDLKLKEEILFSLTVEQRRNFNQFFKELQKENLINKEEDYVATIRRLGLIAFRLMMILTCIRRAENKTITSEMKCENDDFNSALEMVKVLIIHANAIHDKLPQTLQMSKARRKKNFLKLLPKNFDRNIYIKVANSLDIKYKTAEAYITEFIKEGYLSRPEHGKYLNLSKL</sequence>
<evidence type="ECO:0000259" key="2">
    <source>
        <dbReference type="Pfam" id="PF08800"/>
    </source>
</evidence>
<dbReference type="Proteomes" id="UP000719267">
    <property type="component" value="Unassembled WGS sequence"/>
</dbReference>
<organism evidence="3 4">
    <name type="scientific">Mesonia aestuariivivens</name>
    <dbReference type="NCBI Taxonomy" id="2796128"/>
    <lineage>
        <taxon>Bacteria</taxon>
        <taxon>Pseudomonadati</taxon>
        <taxon>Bacteroidota</taxon>
        <taxon>Flavobacteriia</taxon>
        <taxon>Flavobacteriales</taxon>
        <taxon>Flavobacteriaceae</taxon>
        <taxon>Mesonia</taxon>
    </lineage>
</organism>
<gene>
    <name evidence="3" type="ORF">KW502_01210</name>
</gene>